<keyword evidence="3" id="KW-0902">Two-component regulatory system</keyword>
<dbReference type="CDD" id="cd17574">
    <property type="entry name" value="REC_OmpR"/>
    <property type="match status" value="1"/>
</dbReference>
<keyword evidence="6" id="KW-0804">Transcription</keyword>
<feature type="modified residue" description="4-aspartylphosphate" evidence="8">
    <location>
        <position position="52"/>
    </location>
</feature>
<dbReference type="GO" id="GO:0006355">
    <property type="term" value="P:regulation of DNA-templated transcription"/>
    <property type="evidence" value="ECO:0007669"/>
    <property type="project" value="InterPro"/>
</dbReference>
<dbReference type="SMART" id="SM00448">
    <property type="entry name" value="REC"/>
    <property type="match status" value="1"/>
</dbReference>
<dbReference type="EMBL" id="CZAW01000074">
    <property type="protein sequence ID" value="CUQ10964.1"/>
    <property type="molecule type" value="Genomic_DNA"/>
</dbReference>
<evidence type="ECO:0000256" key="4">
    <source>
        <dbReference type="ARBA" id="ARBA00023015"/>
    </source>
</evidence>
<dbReference type="InterPro" id="IPR011006">
    <property type="entry name" value="CheY-like_superfamily"/>
</dbReference>
<comment type="function">
    <text evidence="7">May play the central regulatory role in sporulation. It may be an element of the effector pathway responsible for the activation of sporulation genes in response to nutritional stress. Spo0A may act in concert with spo0H (a sigma factor) to control the expression of some genes that are critical to the sporulation process.</text>
</comment>
<evidence type="ECO:0000256" key="8">
    <source>
        <dbReference type="PROSITE-ProRule" id="PRU00169"/>
    </source>
</evidence>
<keyword evidence="5 9" id="KW-0238">DNA-binding</keyword>
<gene>
    <name evidence="12" type="primary">cseB_2</name>
    <name evidence="12" type="ORF">ERS852523_03995</name>
</gene>
<name>A0A174TLF5_9FIRM</name>
<evidence type="ECO:0000259" key="11">
    <source>
        <dbReference type="PROSITE" id="PS51755"/>
    </source>
</evidence>
<evidence type="ECO:0000313" key="13">
    <source>
        <dbReference type="Proteomes" id="UP000095712"/>
    </source>
</evidence>
<protein>
    <recommendedName>
        <fullName evidence="1">Stage 0 sporulation protein A homolog</fullName>
    </recommendedName>
</protein>
<evidence type="ECO:0000256" key="7">
    <source>
        <dbReference type="ARBA" id="ARBA00024867"/>
    </source>
</evidence>
<dbReference type="InterPro" id="IPR001789">
    <property type="entry name" value="Sig_transdc_resp-reg_receiver"/>
</dbReference>
<evidence type="ECO:0000259" key="10">
    <source>
        <dbReference type="PROSITE" id="PS50110"/>
    </source>
</evidence>
<evidence type="ECO:0000256" key="5">
    <source>
        <dbReference type="ARBA" id="ARBA00023125"/>
    </source>
</evidence>
<reference evidence="12 13" key="1">
    <citation type="submission" date="2015-09" db="EMBL/GenBank/DDBJ databases">
        <authorList>
            <consortium name="Pathogen Informatics"/>
        </authorList>
    </citation>
    <scope>NUCLEOTIDE SEQUENCE [LARGE SCALE GENOMIC DNA]</scope>
    <source>
        <strain evidence="12 13">2789STDY5834911</strain>
    </source>
</reference>
<proteinExistence type="predicted"/>
<organism evidence="12 13">
    <name type="scientific">Blautia wexlerae</name>
    <dbReference type="NCBI Taxonomy" id="418240"/>
    <lineage>
        <taxon>Bacteria</taxon>
        <taxon>Bacillati</taxon>
        <taxon>Bacillota</taxon>
        <taxon>Clostridia</taxon>
        <taxon>Lachnospirales</taxon>
        <taxon>Lachnospiraceae</taxon>
        <taxon>Blautia</taxon>
    </lineage>
</organism>
<evidence type="ECO:0000256" key="2">
    <source>
        <dbReference type="ARBA" id="ARBA00022553"/>
    </source>
</evidence>
<feature type="DNA-binding region" description="OmpR/PhoB-type" evidence="9">
    <location>
        <begin position="125"/>
        <end position="219"/>
    </location>
</feature>
<dbReference type="PROSITE" id="PS51755">
    <property type="entry name" value="OMPR_PHOB"/>
    <property type="match status" value="1"/>
</dbReference>
<dbReference type="Gene3D" id="1.10.10.10">
    <property type="entry name" value="Winged helix-like DNA-binding domain superfamily/Winged helix DNA-binding domain"/>
    <property type="match status" value="1"/>
</dbReference>
<feature type="domain" description="OmpR/PhoB-type" evidence="11">
    <location>
        <begin position="125"/>
        <end position="219"/>
    </location>
</feature>
<dbReference type="InterPro" id="IPR001867">
    <property type="entry name" value="OmpR/PhoB-type_DNA-bd"/>
</dbReference>
<dbReference type="PROSITE" id="PS50110">
    <property type="entry name" value="RESPONSE_REGULATORY"/>
    <property type="match status" value="1"/>
</dbReference>
<evidence type="ECO:0000256" key="9">
    <source>
        <dbReference type="PROSITE-ProRule" id="PRU01091"/>
    </source>
</evidence>
<dbReference type="PANTHER" id="PTHR48111">
    <property type="entry name" value="REGULATOR OF RPOS"/>
    <property type="match status" value="1"/>
</dbReference>
<dbReference type="GO" id="GO:0005829">
    <property type="term" value="C:cytosol"/>
    <property type="evidence" value="ECO:0007669"/>
    <property type="project" value="TreeGrafter"/>
</dbReference>
<feature type="domain" description="Response regulatory" evidence="10">
    <location>
        <begin position="3"/>
        <end position="116"/>
    </location>
</feature>
<dbReference type="GO" id="GO:0000976">
    <property type="term" value="F:transcription cis-regulatory region binding"/>
    <property type="evidence" value="ECO:0007669"/>
    <property type="project" value="TreeGrafter"/>
</dbReference>
<dbReference type="InterPro" id="IPR036388">
    <property type="entry name" value="WH-like_DNA-bd_sf"/>
</dbReference>
<dbReference type="CDD" id="cd00383">
    <property type="entry name" value="trans_reg_C"/>
    <property type="match status" value="1"/>
</dbReference>
<dbReference type="GO" id="GO:0032993">
    <property type="term" value="C:protein-DNA complex"/>
    <property type="evidence" value="ECO:0007669"/>
    <property type="project" value="TreeGrafter"/>
</dbReference>
<dbReference type="GO" id="GO:0000156">
    <property type="term" value="F:phosphorelay response regulator activity"/>
    <property type="evidence" value="ECO:0007669"/>
    <property type="project" value="TreeGrafter"/>
</dbReference>
<evidence type="ECO:0000256" key="6">
    <source>
        <dbReference type="ARBA" id="ARBA00023163"/>
    </source>
</evidence>
<evidence type="ECO:0000313" key="12">
    <source>
        <dbReference type="EMBL" id="CUQ10964.1"/>
    </source>
</evidence>
<dbReference type="Proteomes" id="UP000095712">
    <property type="component" value="Unassembled WGS sequence"/>
</dbReference>
<sequence>MHNILIVEDDKDIQETLELFLKDNGYMTDKASNGIEAIDKFETNKFDLILLDIMLPKVDGYAVCENIRKKSQIPIIIISALSSEENQIKGLDLQADDYIIKPFSIPILLRKISAIFRRNKYNEEIGVLIYKNVKLDLDSYKAFVSDKEVMLTKREFEILHELILNQGKILTREILMERVWQYEYIGNARIVDNHIKNIRKKIGDEVIKTIRGVGYKVDKIY</sequence>
<keyword evidence="2 8" id="KW-0597">Phosphoprotein</keyword>
<dbReference type="Pfam" id="PF00072">
    <property type="entry name" value="Response_reg"/>
    <property type="match status" value="1"/>
</dbReference>
<accession>A0A174TLF5</accession>
<dbReference type="PANTHER" id="PTHR48111:SF32">
    <property type="entry name" value="STAGE 0 SPORULATION PROTEIN A HOMOLOG"/>
    <property type="match status" value="1"/>
</dbReference>
<dbReference type="RefSeq" id="WP_055153754.1">
    <property type="nucleotide sequence ID" value="NZ_CZAW01000074.1"/>
</dbReference>
<dbReference type="AlphaFoldDB" id="A0A174TLF5"/>
<dbReference type="InterPro" id="IPR039420">
    <property type="entry name" value="WalR-like"/>
</dbReference>
<evidence type="ECO:0000256" key="1">
    <source>
        <dbReference type="ARBA" id="ARBA00018672"/>
    </source>
</evidence>
<dbReference type="OrthoDB" id="9790442at2"/>
<dbReference type="Gene3D" id="3.40.50.2300">
    <property type="match status" value="1"/>
</dbReference>
<dbReference type="FunFam" id="3.40.50.2300:FF:000001">
    <property type="entry name" value="DNA-binding response regulator PhoB"/>
    <property type="match status" value="1"/>
</dbReference>
<dbReference type="SUPFAM" id="SSF52172">
    <property type="entry name" value="CheY-like"/>
    <property type="match status" value="1"/>
</dbReference>
<dbReference type="Pfam" id="PF00486">
    <property type="entry name" value="Trans_reg_C"/>
    <property type="match status" value="1"/>
</dbReference>
<dbReference type="SMART" id="SM00862">
    <property type="entry name" value="Trans_reg_C"/>
    <property type="match status" value="1"/>
</dbReference>
<keyword evidence="4" id="KW-0805">Transcription regulation</keyword>
<evidence type="ECO:0000256" key="3">
    <source>
        <dbReference type="ARBA" id="ARBA00023012"/>
    </source>
</evidence>